<dbReference type="Proteomes" id="UP000226525">
    <property type="component" value="Unassembled WGS sequence"/>
</dbReference>
<organism evidence="2 3">
    <name type="scientific">SAR324 cluster bacterium</name>
    <dbReference type="NCBI Taxonomy" id="2024889"/>
    <lineage>
        <taxon>Bacteria</taxon>
        <taxon>Deltaproteobacteria</taxon>
        <taxon>SAR324 cluster</taxon>
    </lineage>
</organism>
<reference evidence="3" key="1">
    <citation type="submission" date="2017-09" db="EMBL/GenBank/DDBJ databases">
        <title>The Reconstruction of 2,631 Draft Metagenome-Assembled Genomes from the Global Oceans.</title>
        <authorList>
            <person name="Tully B.J."/>
            <person name="Graham E.D."/>
            <person name="Heidelberg J.F."/>
        </authorList>
    </citation>
    <scope>NUCLEOTIDE SEQUENCE [LARGE SCALE GENOMIC DNA]</scope>
</reference>
<protein>
    <recommendedName>
        <fullName evidence="4">HemY N-terminal domain-containing protein</fullName>
    </recommendedName>
</protein>
<name>A0A2D6YMT3_9DELT</name>
<feature type="transmembrane region" description="Helical" evidence="1">
    <location>
        <begin position="42"/>
        <end position="64"/>
    </location>
</feature>
<dbReference type="InterPro" id="IPR011990">
    <property type="entry name" value="TPR-like_helical_dom_sf"/>
</dbReference>
<evidence type="ECO:0000313" key="2">
    <source>
        <dbReference type="EMBL" id="MAH64469.1"/>
    </source>
</evidence>
<dbReference type="Gene3D" id="1.25.40.10">
    <property type="entry name" value="Tetratricopeptide repeat domain"/>
    <property type="match status" value="1"/>
</dbReference>
<keyword evidence="1" id="KW-0812">Transmembrane</keyword>
<keyword evidence="1" id="KW-1133">Transmembrane helix</keyword>
<comment type="caution">
    <text evidence="2">The sequence shown here is derived from an EMBL/GenBank/DDBJ whole genome shotgun (WGS) entry which is preliminary data.</text>
</comment>
<dbReference type="AlphaFoldDB" id="A0A2D6YMT3"/>
<dbReference type="EMBL" id="NZEX01000163">
    <property type="protein sequence ID" value="MAH64469.1"/>
    <property type="molecule type" value="Genomic_DNA"/>
</dbReference>
<accession>A0A2D6YMT3</accession>
<evidence type="ECO:0000256" key="1">
    <source>
        <dbReference type="SAM" id="Phobius"/>
    </source>
</evidence>
<evidence type="ECO:0008006" key="4">
    <source>
        <dbReference type="Google" id="ProtNLM"/>
    </source>
</evidence>
<proteinExistence type="predicted"/>
<keyword evidence="1" id="KW-0472">Membrane</keyword>
<gene>
    <name evidence="2" type="ORF">CMN54_13710</name>
</gene>
<sequence>MRILILLAAALFALSGLGYFAILNSDTIFLYLSPSLSLNIPLWAVMLVFSVLGFLASELRSLILHPDRFFQRFRVSLEKARQQRRIDTYRDFHRACLSCDLKRVKRLFARITPRRAPLDIRVKNLISKRYIWDTPSMLQGFFQLRQEFPNELEVLLPYQQFTLEVGEWGIAEQLSHEIDRLAHNHPEALMGLREIYVQRGDWPACVRQERHILELYPDGVIGNQVRSRHKQRLHLAAEQEPELLNNWNMAYLPGGKKAIKHLYSVSAAVSEANHLHQNGQSIKAAELLRTSFEQNGTPRLLDELERLYTDTGNNRTIYDMLERLENSSKTSLYVTLTLARINLRSGNTEEAQRRLQQMQPESSNAAASLYHALRYQLALKLKKPETALEAASQLTPANSAR</sequence>
<evidence type="ECO:0000313" key="3">
    <source>
        <dbReference type="Proteomes" id="UP000226525"/>
    </source>
</evidence>